<dbReference type="SUPFAM" id="SSF48576">
    <property type="entry name" value="Terpenoid synthases"/>
    <property type="match status" value="1"/>
</dbReference>
<dbReference type="CDD" id="cd00685">
    <property type="entry name" value="Trans_IPPS_HT"/>
    <property type="match status" value="1"/>
</dbReference>
<evidence type="ECO:0000313" key="2">
    <source>
        <dbReference type="EMBL" id="GAA2920931.1"/>
    </source>
</evidence>
<dbReference type="SFLD" id="SFLDG01017">
    <property type="entry name" value="Polyprenyl_Transferase_Like"/>
    <property type="match status" value="1"/>
</dbReference>
<dbReference type="SFLD" id="SFLDS00005">
    <property type="entry name" value="Isoprenoid_Synthase_Type_I"/>
    <property type="match status" value="1"/>
</dbReference>
<organism evidence="2 3">
    <name type="scientific">Streptomyces enissocaesilis</name>
    <dbReference type="NCBI Taxonomy" id="332589"/>
    <lineage>
        <taxon>Bacteria</taxon>
        <taxon>Bacillati</taxon>
        <taxon>Actinomycetota</taxon>
        <taxon>Actinomycetes</taxon>
        <taxon>Kitasatosporales</taxon>
        <taxon>Streptomycetaceae</taxon>
        <taxon>Streptomyces</taxon>
        <taxon>Streptomyces rochei group</taxon>
    </lineage>
</organism>
<accession>A0ABP6J4M4</accession>
<comment type="caution">
    <text evidence="2">The sequence shown here is derived from an EMBL/GenBank/DDBJ whole genome shotgun (WGS) entry which is preliminary data.</text>
</comment>
<dbReference type="Gene3D" id="1.10.600.10">
    <property type="entry name" value="Farnesyl Diphosphate Synthase"/>
    <property type="match status" value="1"/>
</dbReference>
<dbReference type="GO" id="GO:0016740">
    <property type="term" value="F:transferase activity"/>
    <property type="evidence" value="ECO:0007669"/>
    <property type="project" value="UniProtKB-KW"/>
</dbReference>
<reference evidence="3" key="1">
    <citation type="journal article" date="2019" name="Int. J. Syst. Evol. Microbiol.">
        <title>The Global Catalogue of Microorganisms (GCM) 10K type strain sequencing project: providing services to taxonomists for standard genome sequencing and annotation.</title>
        <authorList>
            <consortium name="The Broad Institute Genomics Platform"/>
            <consortium name="The Broad Institute Genome Sequencing Center for Infectious Disease"/>
            <person name="Wu L."/>
            <person name="Ma J."/>
        </authorList>
    </citation>
    <scope>NUCLEOTIDE SEQUENCE [LARGE SCALE GENOMIC DNA]</scope>
    <source>
        <strain evidence="3">JCM 9088</strain>
    </source>
</reference>
<dbReference type="InterPro" id="IPR000092">
    <property type="entry name" value="Polyprenyl_synt"/>
</dbReference>
<protein>
    <submittedName>
        <fullName evidence="2">Family 2 encapsulin nanocompartment cargo protein polyprenyl transferase</fullName>
    </submittedName>
</protein>
<proteinExistence type="inferred from homology"/>
<dbReference type="PANTHER" id="PTHR12001">
    <property type="entry name" value="GERANYLGERANYL PYROPHOSPHATE SYNTHASE"/>
    <property type="match status" value="1"/>
</dbReference>
<sequence length="330" mass="34567">MEPALRAAVKRLPAALSRISAYHFGWHNAAGTALTDPSSGKAVRPALAYLAAEALGGPPRCATPGAVAIELVHNFALVHDDIMDGDIMRRNRPTLWKQFGTGPALLAGDGLHILAIDTLLSQHTDRARTAVSLLTRAMIATLHGQAKDLGFTQRPWSGPAAVTPDEYRQAAAAKTGALIACSTAVGAVLAGGHPRHVARFAAFGRHLGIAFQCTDDVIGLWGEPGRTGKPVGGDLLAARKTLPIIAALASDTPAARGLLDLLSRGGEPLTANDLPEALHLVDVAGGRAAAEAEAQRHMTAAIHALAPLRISSQAREELNAMALYLTRRDR</sequence>
<name>A0ABP6J4M4_9ACTN</name>
<dbReference type="EMBL" id="BAAAUD010000002">
    <property type="protein sequence ID" value="GAA2920931.1"/>
    <property type="molecule type" value="Genomic_DNA"/>
</dbReference>
<evidence type="ECO:0000313" key="3">
    <source>
        <dbReference type="Proteomes" id="UP001500403"/>
    </source>
</evidence>
<keyword evidence="1 2" id="KW-0808">Transferase</keyword>
<dbReference type="InterPro" id="IPR008949">
    <property type="entry name" value="Isoprenoid_synthase_dom_sf"/>
</dbReference>
<evidence type="ECO:0000256" key="1">
    <source>
        <dbReference type="RuleBase" id="RU004466"/>
    </source>
</evidence>
<comment type="similarity">
    <text evidence="1">Belongs to the FPP/GGPP synthase family.</text>
</comment>
<gene>
    <name evidence="2" type="ORF">GCM10010446_01190</name>
</gene>
<dbReference type="Proteomes" id="UP001500403">
    <property type="component" value="Unassembled WGS sequence"/>
</dbReference>
<dbReference type="Pfam" id="PF00348">
    <property type="entry name" value="polyprenyl_synt"/>
    <property type="match status" value="1"/>
</dbReference>
<dbReference type="PANTHER" id="PTHR12001:SF86">
    <property type="entry name" value="GERANYLGERANYL DIPHOSPHATE SYNTHASE"/>
    <property type="match status" value="1"/>
</dbReference>
<dbReference type="RefSeq" id="WP_344488847.1">
    <property type="nucleotide sequence ID" value="NZ_BAAAUD010000002.1"/>
</dbReference>
<keyword evidence="3" id="KW-1185">Reference proteome</keyword>